<proteinExistence type="predicted"/>
<feature type="transmembrane region" description="Helical" evidence="1">
    <location>
        <begin position="6"/>
        <end position="27"/>
    </location>
</feature>
<dbReference type="KEGG" id="dpx:DAPPUDRAFT_248427"/>
<keyword evidence="3" id="KW-1185">Reference proteome</keyword>
<organism evidence="2 3">
    <name type="scientific">Daphnia pulex</name>
    <name type="common">Water flea</name>
    <dbReference type="NCBI Taxonomy" id="6669"/>
    <lineage>
        <taxon>Eukaryota</taxon>
        <taxon>Metazoa</taxon>
        <taxon>Ecdysozoa</taxon>
        <taxon>Arthropoda</taxon>
        <taxon>Crustacea</taxon>
        <taxon>Branchiopoda</taxon>
        <taxon>Diplostraca</taxon>
        <taxon>Cladocera</taxon>
        <taxon>Anomopoda</taxon>
        <taxon>Daphniidae</taxon>
        <taxon>Daphnia</taxon>
    </lineage>
</organism>
<evidence type="ECO:0000313" key="2">
    <source>
        <dbReference type="EMBL" id="EFX76757.1"/>
    </source>
</evidence>
<dbReference type="Proteomes" id="UP000000305">
    <property type="component" value="Unassembled WGS sequence"/>
</dbReference>
<keyword evidence="1" id="KW-1133">Transmembrane helix</keyword>
<accession>E9GUN0</accession>
<keyword evidence="1" id="KW-0472">Membrane</keyword>
<feature type="transmembrane region" description="Helical" evidence="1">
    <location>
        <begin position="47"/>
        <end position="69"/>
    </location>
</feature>
<dbReference type="InParanoid" id="E9GUN0"/>
<reference evidence="2 3" key="1">
    <citation type="journal article" date="2011" name="Science">
        <title>The ecoresponsive genome of Daphnia pulex.</title>
        <authorList>
            <person name="Colbourne J.K."/>
            <person name="Pfrender M.E."/>
            <person name="Gilbert D."/>
            <person name="Thomas W.K."/>
            <person name="Tucker A."/>
            <person name="Oakley T.H."/>
            <person name="Tokishita S."/>
            <person name="Aerts A."/>
            <person name="Arnold G.J."/>
            <person name="Basu M.K."/>
            <person name="Bauer D.J."/>
            <person name="Caceres C.E."/>
            <person name="Carmel L."/>
            <person name="Casola C."/>
            <person name="Choi J.H."/>
            <person name="Detter J.C."/>
            <person name="Dong Q."/>
            <person name="Dusheyko S."/>
            <person name="Eads B.D."/>
            <person name="Frohlich T."/>
            <person name="Geiler-Samerotte K.A."/>
            <person name="Gerlach D."/>
            <person name="Hatcher P."/>
            <person name="Jogdeo S."/>
            <person name="Krijgsveld J."/>
            <person name="Kriventseva E.V."/>
            <person name="Kultz D."/>
            <person name="Laforsch C."/>
            <person name="Lindquist E."/>
            <person name="Lopez J."/>
            <person name="Manak J.R."/>
            <person name="Muller J."/>
            <person name="Pangilinan J."/>
            <person name="Patwardhan R.P."/>
            <person name="Pitluck S."/>
            <person name="Pritham E.J."/>
            <person name="Rechtsteiner A."/>
            <person name="Rho M."/>
            <person name="Rogozin I.B."/>
            <person name="Sakarya O."/>
            <person name="Salamov A."/>
            <person name="Schaack S."/>
            <person name="Shapiro H."/>
            <person name="Shiga Y."/>
            <person name="Skalitzky C."/>
            <person name="Smith Z."/>
            <person name="Souvorov A."/>
            <person name="Sung W."/>
            <person name="Tang Z."/>
            <person name="Tsuchiya D."/>
            <person name="Tu H."/>
            <person name="Vos H."/>
            <person name="Wang M."/>
            <person name="Wolf Y.I."/>
            <person name="Yamagata H."/>
            <person name="Yamada T."/>
            <person name="Ye Y."/>
            <person name="Shaw J.R."/>
            <person name="Andrews J."/>
            <person name="Crease T.J."/>
            <person name="Tang H."/>
            <person name="Lucas S.M."/>
            <person name="Robertson H.M."/>
            <person name="Bork P."/>
            <person name="Koonin E.V."/>
            <person name="Zdobnov E.M."/>
            <person name="Grigoriev I.V."/>
            <person name="Lynch M."/>
            <person name="Boore J.L."/>
        </authorList>
    </citation>
    <scope>NUCLEOTIDE SEQUENCE [LARGE SCALE GENOMIC DNA]</scope>
</reference>
<gene>
    <name evidence="2" type="ORF">DAPPUDRAFT_248427</name>
</gene>
<evidence type="ECO:0000256" key="1">
    <source>
        <dbReference type="SAM" id="Phobius"/>
    </source>
</evidence>
<feature type="transmembrane region" description="Helical" evidence="1">
    <location>
        <begin position="75"/>
        <end position="92"/>
    </location>
</feature>
<dbReference type="EMBL" id="GL732566">
    <property type="protein sequence ID" value="EFX76757.1"/>
    <property type="molecule type" value="Genomic_DNA"/>
</dbReference>
<dbReference type="HOGENOM" id="CLU_2322727_0_0_1"/>
<protein>
    <submittedName>
        <fullName evidence="2">Uncharacterized protein</fullName>
    </submittedName>
</protein>
<name>E9GUN0_DAPPU</name>
<keyword evidence="1" id="KW-0812">Transmembrane</keyword>
<dbReference type="AlphaFoldDB" id="E9GUN0"/>
<sequence>MASGVIAWLDFLPGLLLVDAGWIIICAKSGWNPTPSGLVEATQPKKVSGPLVICSGAHLLAVGIVEGAFDQDVVLIFDFWAAMASTGIRFVVDSMGEQI</sequence>
<evidence type="ECO:0000313" key="3">
    <source>
        <dbReference type="Proteomes" id="UP000000305"/>
    </source>
</evidence>